<dbReference type="Pfam" id="PF03729">
    <property type="entry name" value="DUF308"/>
    <property type="match status" value="1"/>
</dbReference>
<organism evidence="2 3">
    <name type="scientific">Halovivax cerinus</name>
    <dbReference type="NCBI Taxonomy" id="1487865"/>
    <lineage>
        <taxon>Archaea</taxon>
        <taxon>Methanobacteriati</taxon>
        <taxon>Methanobacteriota</taxon>
        <taxon>Stenosarchaea group</taxon>
        <taxon>Halobacteria</taxon>
        <taxon>Halobacteriales</taxon>
        <taxon>Natrialbaceae</taxon>
        <taxon>Halovivax</taxon>
    </lineage>
</organism>
<name>A0ABD5NK00_9EURY</name>
<dbReference type="EMBL" id="JBHSAQ010000001">
    <property type="protein sequence ID" value="MFC3957085.1"/>
    <property type="molecule type" value="Genomic_DNA"/>
</dbReference>
<feature type="transmembrane region" description="Helical" evidence="1">
    <location>
        <begin position="130"/>
        <end position="149"/>
    </location>
</feature>
<evidence type="ECO:0000256" key="1">
    <source>
        <dbReference type="SAM" id="Phobius"/>
    </source>
</evidence>
<keyword evidence="1" id="KW-0812">Transmembrane</keyword>
<dbReference type="AlphaFoldDB" id="A0ABD5NK00"/>
<evidence type="ECO:0000313" key="2">
    <source>
        <dbReference type="EMBL" id="MFC3957085.1"/>
    </source>
</evidence>
<sequence length="196" mass="19681">MSTITPRGAETIGTNWRPLAVTGGLVGILGVLAIALPFGTGIAIAYIVGAALLVAGLVHAGQAIAADGWTGSLWQVLLAVVTAVAGILILANPLLGLVSLTLLAIAYLLVDGIAELLASVRMESGTGRGWIAASGALSLVLAGFLWVGFPADALWLVGFAIGVSLVMTGVSMIAIAFSVRGMEGEFSAPSDTSRGV</sequence>
<protein>
    <submittedName>
        <fullName evidence="2">HdeD family acid-resistance protein</fullName>
    </submittedName>
</protein>
<dbReference type="PANTHER" id="PTHR34989">
    <property type="entry name" value="PROTEIN HDED"/>
    <property type="match status" value="1"/>
</dbReference>
<reference evidence="2 3" key="1">
    <citation type="journal article" date="2019" name="Int. J. Syst. Evol. Microbiol.">
        <title>The Global Catalogue of Microorganisms (GCM) 10K type strain sequencing project: providing services to taxonomists for standard genome sequencing and annotation.</title>
        <authorList>
            <consortium name="The Broad Institute Genomics Platform"/>
            <consortium name="The Broad Institute Genome Sequencing Center for Infectious Disease"/>
            <person name="Wu L."/>
            <person name="Ma J."/>
        </authorList>
    </citation>
    <scope>NUCLEOTIDE SEQUENCE [LARGE SCALE GENOMIC DNA]</scope>
    <source>
        <strain evidence="2 3">IBRC-M 10256</strain>
    </source>
</reference>
<feature type="transmembrane region" description="Helical" evidence="1">
    <location>
        <begin position="42"/>
        <end position="61"/>
    </location>
</feature>
<feature type="transmembrane region" description="Helical" evidence="1">
    <location>
        <begin position="16"/>
        <end position="36"/>
    </location>
</feature>
<keyword evidence="3" id="KW-1185">Reference proteome</keyword>
<feature type="transmembrane region" description="Helical" evidence="1">
    <location>
        <begin position="97"/>
        <end position="118"/>
    </location>
</feature>
<dbReference type="GeneID" id="73904751"/>
<keyword evidence="1" id="KW-0472">Membrane</keyword>
<evidence type="ECO:0000313" key="3">
    <source>
        <dbReference type="Proteomes" id="UP001595846"/>
    </source>
</evidence>
<feature type="transmembrane region" description="Helical" evidence="1">
    <location>
        <begin position="155"/>
        <end position="177"/>
    </location>
</feature>
<dbReference type="InterPro" id="IPR052712">
    <property type="entry name" value="Acid_resist_chaperone_HdeD"/>
</dbReference>
<dbReference type="PANTHER" id="PTHR34989:SF1">
    <property type="entry name" value="PROTEIN HDED"/>
    <property type="match status" value="1"/>
</dbReference>
<comment type="caution">
    <text evidence="2">The sequence shown here is derived from an EMBL/GenBank/DDBJ whole genome shotgun (WGS) entry which is preliminary data.</text>
</comment>
<feature type="transmembrane region" description="Helical" evidence="1">
    <location>
        <begin position="73"/>
        <end position="91"/>
    </location>
</feature>
<dbReference type="InterPro" id="IPR005325">
    <property type="entry name" value="DUF308_memb"/>
</dbReference>
<keyword evidence="1" id="KW-1133">Transmembrane helix</keyword>
<gene>
    <name evidence="2" type="ORF">ACFOUR_01685</name>
</gene>
<dbReference type="Proteomes" id="UP001595846">
    <property type="component" value="Unassembled WGS sequence"/>
</dbReference>
<dbReference type="RefSeq" id="WP_256531984.1">
    <property type="nucleotide sequence ID" value="NZ_CP101824.1"/>
</dbReference>
<accession>A0ABD5NK00</accession>
<proteinExistence type="predicted"/>